<feature type="region of interest" description="Disordered" evidence="1">
    <location>
        <begin position="210"/>
        <end position="240"/>
    </location>
</feature>
<reference evidence="2 3" key="1">
    <citation type="submission" date="2020-08" db="EMBL/GenBank/DDBJ databases">
        <title>Plant Genome Project.</title>
        <authorList>
            <person name="Zhang R.-G."/>
        </authorList>
    </citation>
    <scope>NUCLEOTIDE SEQUENCE [LARGE SCALE GENOMIC DNA]</scope>
    <source>
        <tissue evidence="2">Rhizome</tissue>
    </source>
</reference>
<dbReference type="PANTHER" id="PTHR31722:SF0">
    <property type="entry name" value="OS06G0675200 PROTEIN"/>
    <property type="match status" value="1"/>
</dbReference>
<organism evidence="2 3">
    <name type="scientific">Zingiber officinale</name>
    <name type="common">Ginger</name>
    <name type="synonym">Amomum zingiber</name>
    <dbReference type="NCBI Taxonomy" id="94328"/>
    <lineage>
        <taxon>Eukaryota</taxon>
        <taxon>Viridiplantae</taxon>
        <taxon>Streptophyta</taxon>
        <taxon>Embryophyta</taxon>
        <taxon>Tracheophyta</taxon>
        <taxon>Spermatophyta</taxon>
        <taxon>Magnoliopsida</taxon>
        <taxon>Liliopsida</taxon>
        <taxon>Zingiberales</taxon>
        <taxon>Zingiberaceae</taxon>
        <taxon>Zingiber</taxon>
    </lineage>
</organism>
<dbReference type="EMBL" id="JACMSC010000012">
    <property type="protein sequence ID" value="KAG6496545.1"/>
    <property type="molecule type" value="Genomic_DNA"/>
</dbReference>
<comment type="caution">
    <text evidence="2">The sequence shown here is derived from an EMBL/GenBank/DDBJ whole genome shotgun (WGS) entry which is preliminary data.</text>
</comment>
<feature type="region of interest" description="Disordered" evidence="1">
    <location>
        <begin position="415"/>
        <end position="441"/>
    </location>
</feature>
<evidence type="ECO:0000313" key="2">
    <source>
        <dbReference type="EMBL" id="KAG6496545.1"/>
    </source>
</evidence>
<evidence type="ECO:0000256" key="1">
    <source>
        <dbReference type="SAM" id="MobiDB-lite"/>
    </source>
</evidence>
<evidence type="ECO:0000313" key="3">
    <source>
        <dbReference type="Proteomes" id="UP000734854"/>
    </source>
</evidence>
<feature type="compositionally biased region" description="Basic and acidic residues" evidence="1">
    <location>
        <begin position="211"/>
        <end position="230"/>
    </location>
</feature>
<proteinExistence type="predicted"/>
<dbReference type="PANTHER" id="PTHR31722">
    <property type="entry name" value="OS06G0675200 PROTEIN"/>
    <property type="match status" value="1"/>
</dbReference>
<accession>A0A8J5FX52</accession>
<gene>
    <name evidence="2" type="ORF">ZIOFF_044412</name>
</gene>
<sequence>MRPVTRTATVEKQNKWHLPSHSLLPAPRRCSWVPQKDAGGDVLQASTDSTRTGSSGEKIDTRERRMIACVTATAMITDVARSPDAFLGRSPAFSAFCHLSTKKSLEPARERADEEESGGGGDFEFRLHDPISMLHADELFADGKLVPLHLAAATRGESECAAYMRSVGQLKTRRRTEAPSGSDQYVFSPRAPSCAIRWRQLLRLKKAAGPKLEHENAVKSRSHGPEDGPSRKHFFHRSPKSSSALEPAMCLPLLREPEAETVLVSSRLSLSSSCSSGRDHEDLHRLSLDAAKPHRHMPMLRLVRPLPATAELPLRGRIRRGGSSDMAPGQGQTTTGIGLTMPVDSPRMNPSGKVVFHGLERSSSSPGSFTGGPRPRLQGMERSYSANVVRVSPVLNVPVCSLAKTGPVFRFAGPFFSPQKKEKANPTASQTAGGGRRRSKS</sequence>
<name>A0A8J5FX52_ZINOF</name>
<dbReference type="AlphaFoldDB" id="A0A8J5FX52"/>
<dbReference type="Proteomes" id="UP000734854">
    <property type="component" value="Unassembled WGS sequence"/>
</dbReference>
<keyword evidence="3" id="KW-1185">Reference proteome</keyword>
<protein>
    <submittedName>
        <fullName evidence="2">Uncharacterized protein</fullName>
    </submittedName>
</protein>